<organism evidence="2 3">
    <name type="scientific">Leptospirillum ferriphilum</name>
    <dbReference type="NCBI Taxonomy" id="178606"/>
    <lineage>
        <taxon>Bacteria</taxon>
        <taxon>Pseudomonadati</taxon>
        <taxon>Nitrospirota</taxon>
        <taxon>Nitrospiria</taxon>
        <taxon>Nitrospirales</taxon>
        <taxon>Nitrospiraceae</taxon>
        <taxon>Leptospirillum</taxon>
    </lineage>
</organism>
<keyword evidence="2" id="KW-0413">Isomerase</keyword>
<dbReference type="InterPro" id="IPR006047">
    <property type="entry name" value="GH13_cat_dom"/>
</dbReference>
<dbReference type="InterPro" id="IPR017853">
    <property type="entry name" value="GH"/>
</dbReference>
<dbReference type="NCBIfam" id="TIGR02401">
    <property type="entry name" value="trehalose_TreY"/>
    <property type="match status" value="1"/>
</dbReference>
<reference evidence="2 3" key="1">
    <citation type="submission" date="2014-06" db="EMBL/GenBank/DDBJ databases">
        <title>Draft genome sequence of iron oxidizing acidophile Leptospirillum ferriphilum DSM14647.</title>
        <authorList>
            <person name="Cardenas J.P."/>
            <person name="Lazcano M."/>
            <person name="Ossandon F.J."/>
            <person name="Corbett M."/>
            <person name="Holmes D.S."/>
            <person name="Watkin E."/>
        </authorList>
    </citation>
    <scope>NUCLEOTIDE SEQUENCE [LARGE SCALE GENOMIC DNA]</scope>
    <source>
        <strain evidence="2 3">DSM 14647</strain>
    </source>
</reference>
<dbReference type="InterPro" id="IPR012767">
    <property type="entry name" value="Trehalose_TreY"/>
</dbReference>
<dbReference type="SUPFAM" id="SSF51445">
    <property type="entry name" value="(Trans)glycosidases"/>
    <property type="match status" value="1"/>
</dbReference>
<evidence type="ECO:0000313" key="2">
    <source>
        <dbReference type="EMBL" id="KGA94284.1"/>
    </source>
</evidence>
<dbReference type="RefSeq" id="WP_052157766.1">
    <property type="nucleotide sequence ID" value="NZ_JPGK01000003.1"/>
</dbReference>
<dbReference type="SMART" id="SM00642">
    <property type="entry name" value="Aamy"/>
    <property type="match status" value="1"/>
</dbReference>
<feature type="domain" description="Glycosyl hydrolase family 13 catalytic" evidence="1">
    <location>
        <begin position="15"/>
        <end position="515"/>
    </location>
</feature>
<dbReference type="Pfam" id="PF00128">
    <property type="entry name" value="Alpha-amylase"/>
    <property type="match status" value="1"/>
</dbReference>
<dbReference type="Gene3D" id="3.20.20.80">
    <property type="entry name" value="Glycosidases"/>
    <property type="match status" value="4"/>
</dbReference>
<dbReference type="GO" id="GO:0030980">
    <property type="term" value="P:alpha-glucan catabolic process"/>
    <property type="evidence" value="ECO:0007669"/>
    <property type="project" value="TreeGrafter"/>
</dbReference>
<accession>A0A094X6U8</accession>
<dbReference type="GO" id="GO:0005992">
    <property type="term" value="P:trehalose biosynthetic process"/>
    <property type="evidence" value="ECO:0007669"/>
    <property type="project" value="TreeGrafter"/>
</dbReference>
<gene>
    <name evidence="2" type="ORF">LptCag_1047</name>
</gene>
<dbReference type="CDD" id="cd11336">
    <property type="entry name" value="AmyAc_MTSase"/>
    <property type="match status" value="1"/>
</dbReference>
<name>A0A094X6U8_9BACT</name>
<dbReference type="EMBL" id="JPGK01000003">
    <property type="protein sequence ID" value="KGA94284.1"/>
    <property type="molecule type" value="Genomic_DNA"/>
</dbReference>
<dbReference type="PANTHER" id="PTHR10357">
    <property type="entry name" value="ALPHA-AMYLASE FAMILY MEMBER"/>
    <property type="match status" value="1"/>
</dbReference>
<proteinExistence type="predicted"/>
<evidence type="ECO:0000313" key="3">
    <source>
        <dbReference type="Proteomes" id="UP000029452"/>
    </source>
</evidence>
<dbReference type="Proteomes" id="UP000029452">
    <property type="component" value="Unassembled WGS sequence"/>
</dbReference>
<dbReference type="GO" id="GO:0047470">
    <property type="term" value="F:(1,4)-alpha-D-glucan 1-alpha-D-glucosylmutase activity"/>
    <property type="evidence" value="ECO:0007669"/>
    <property type="project" value="UniProtKB-EC"/>
</dbReference>
<dbReference type="PATRIC" id="fig|178606.4.peg.854"/>
<dbReference type="PANTHER" id="PTHR10357:SF216">
    <property type="entry name" value="MALTOOLIGOSYL TREHALOSE SYNTHASE-RELATED"/>
    <property type="match status" value="1"/>
</dbReference>
<sequence>MRPLGRLEGSRLPLSTYRLGFHRGFRLSQALRLVPYFERLGITTLYASPLFSARSGSTHGYDVIDPTRLNPDVGSRAEFERFGRELSLRGMGLILDIVPNHMAAHFENPWWRDLLENGESSRSALFFDVDWDPPQRALEHRISLPILGGPYQKVLENRELELVFGRRGFAVRYWETLLPVDPGTLGPVLREIDGFLEKDERKEAGEARQVLASLLGDISRMSSRDPARFLRRLRSRSGERVQKSLRRLWRSSLPFREAVERTLSEFNGIRGIPSSFDRLDSLLDAQVYWLSHWKTVTRTLNYRRFFDVADLVGVRMEDERVFEAFHRTLLDWVANKTVTGVRVDHVDGLRDPAMYLRRLVHRLQKARPQAPALVWVEKILSGDESLPSDWPVMGTTGYEFMNRVMAATGDPEGVRLLREWYAREIAPGADFAEMVYHQKKYVAETLLGGELRRLTLMLEWLVQNGRTSREIPFRELQAGIVEISACLGVYRTYMQGEGPVAADREQVQNALAEARRRHRGRRQGLYRFFERILSMEIPSDAPEERRARWKDFVQGWQQFTGPVMAKGVEDTVFYRYSPLISLNEVGGDPRTDHLGPEAFHEFNRRRREEHPLTLSATSTHDTKRSEDVRARIHLLSEYGEDWIGTVGRWTKWNRSLRMSASSGPVPDPSLELFLYQTLVGAWPLFPEETVSFLDRMEGYAVKVAREAKIHSNWISPDPAYEKSLCGFVRGLFGERRRSPFRKDFLAFVERLSREGAAQSLAWLALKIASPGVPDFYQGSELWDFSLVDPDNRRPVDYALREKALSSLFEEEKADPAGLFHSLLRDWKDGRIKMYVTWKMLHARRRDPELFLEGSYRPLDAAWEAKENMTGFVRSLPGRDLLVVVSSQFRGVPEKETLCVPEKRYDGRRLPLPESIGQDGWVHLLTGEKIRAPSGKAAALPLESVMRQAPLAVLYRKDDSKRQEWT</sequence>
<dbReference type="AlphaFoldDB" id="A0A094X6U8"/>
<dbReference type="EC" id="5.4.99.15" evidence="2"/>
<evidence type="ECO:0000259" key="1">
    <source>
        <dbReference type="SMART" id="SM00642"/>
    </source>
</evidence>
<protein>
    <submittedName>
        <fullName evidence="2">Malto-oligosyltrehalose synthase</fullName>
        <ecNumber evidence="2">5.4.99.15</ecNumber>
    </submittedName>
</protein>
<comment type="caution">
    <text evidence="2">The sequence shown here is derived from an EMBL/GenBank/DDBJ whole genome shotgun (WGS) entry which is preliminary data.</text>
</comment>